<proteinExistence type="predicted"/>
<gene>
    <name evidence="2" type="ordered locus">swp_2665</name>
</gene>
<accession>B8CMK9</accession>
<dbReference type="STRING" id="225849.swp_2665"/>
<evidence type="ECO:0000313" key="3">
    <source>
        <dbReference type="Proteomes" id="UP000000753"/>
    </source>
</evidence>
<sequence length="38" mass="4208">MDKPQQNNLVKVNLSEVFTTTLKVMLFAVTLVAVARTS</sequence>
<organism evidence="2 3">
    <name type="scientific">Shewanella piezotolerans (strain WP3 / JCM 13877)</name>
    <dbReference type="NCBI Taxonomy" id="225849"/>
    <lineage>
        <taxon>Bacteria</taxon>
        <taxon>Pseudomonadati</taxon>
        <taxon>Pseudomonadota</taxon>
        <taxon>Gammaproteobacteria</taxon>
        <taxon>Alteromonadales</taxon>
        <taxon>Shewanellaceae</taxon>
        <taxon>Shewanella</taxon>
    </lineage>
</organism>
<evidence type="ECO:0000313" key="2">
    <source>
        <dbReference type="EMBL" id="ACJ29399.1"/>
    </source>
</evidence>
<dbReference type="KEGG" id="swp:swp_2665"/>
<keyword evidence="3" id="KW-1185">Reference proteome</keyword>
<name>B8CMK9_SHEPW</name>
<dbReference type="AlphaFoldDB" id="B8CMK9"/>
<reference evidence="2 3" key="1">
    <citation type="journal article" date="2008" name="PLoS ONE">
        <title>Environmental adaptation: genomic analysis of the piezotolerant and psychrotolerant deep-sea iron reducing bacterium Shewanella piezotolerans WP3.</title>
        <authorList>
            <person name="Wang F."/>
            <person name="Wang J."/>
            <person name="Jian H."/>
            <person name="Zhang B."/>
            <person name="Li S."/>
            <person name="Wang F."/>
            <person name="Zeng X."/>
            <person name="Gao L."/>
            <person name="Bartlett D.H."/>
            <person name="Yu J."/>
            <person name="Hu S."/>
            <person name="Xiao X."/>
        </authorList>
    </citation>
    <scope>NUCLEOTIDE SEQUENCE [LARGE SCALE GENOMIC DNA]</scope>
    <source>
        <strain evidence="3">WP3 / JCM 13877</strain>
    </source>
</reference>
<dbReference type="HOGENOM" id="CLU_3332925_0_0_6"/>
<protein>
    <submittedName>
        <fullName evidence="2">Uncharacterized protein</fullName>
    </submittedName>
</protein>
<dbReference type="Proteomes" id="UP000000753">
    <property type="component" value="Chromosome"/>
</dbReference>
<feature type="transmembrane region" description="Helical" evidence="1">
    <location>
        <begin position="17"/>
        <end position="35"/>
    </location>
</feature>
<evidence type="ECO:0000256" key="1">
    <source>
        <dbReference type="SAM" id="Phobius"/>
    </source>
</evidence>
<dbReference type="EMBL" id="CP000472">
    <property type="protein sequence ID" value="ACJ29399.1"/>
    <property type="molecule type" value="Genomic_DNA"/>
</dbReference>
<keyword evidence="1" id="KW-0472">Membrane</keyword>
<keyword evidence="1" id="KW-1133">Transmembrane helix</keyword>
<keyword evidence="1" id="KW-0812">Transmembrane</keyword>